<dbReference type="Pfam" id="PF04264">
    <property type="entry name" value="YceI"/>
    <property type="match status" value="1"/>
</dbReference>
<sequence length="229" mass="24563">MRQRKLVTTIFVVAIILIATVSVLPTVISAMMGPGVKTEGLSAKNASPAETELDGEWSIVQGSGDNTTSVGYTFHEVLPGDKRITSGSTQHVEGSVTISGETLTAGEVIVDMQKVASDNERRDINVRMKVLETDTFPTAEFHVTRPVELSHIPADGTTGTAELTGELTIHGVTQEVTTDVEALRDGTRLIVSGDVPITRSQFDVETPDFIAASIDDQGELNIRLAMEKK</sequence>
<organism evidence="3 4">
    <name type="scientific">Corynebacterium renale</name>
    <dbReference type="NCBI Taxonomy" id="1724"/>
    <lineage>
        <taxon>Bacteria</taxon>
        <taxon>Bacillati</taxon>
        <taxon>Actinomycetota</taxon>
        <taxon>Actinomycetes</taxon>
        <taxon>Mycobacteriales</taxon>
        <taxon>Corynebacteriaceae</taxon>
        <taxon>Corynebacterium</taxon>
    </lineage>
</organism>
<dbReference type="STRING" id="1724.GCA_001044175_00502"/>
<proteinExistence type="inferred from homology"/>
<dbReference type="SMART" id="SM00867">
    <property type="entry name" value="YceI"/>
    <property type="match status" value="1"/>
</dbReference>
<dbReference type="PANTHER" id="PTHR34406:SF1">
    <property type="entry name" value="PROTEIN YCEI"/>
    <property type="match status" value="1"/>
</dbReference>
<dbReference type="OrthoDB" id="117810at2"/>
<name>A0A2A9DQS8_9CORY</name>
<dbReference type="EMBL" id="PDJF01000001">
    <property type="protein sequence ID" value="PFG28741.1"/>
    <property type="molecule type" value="Genomic_DNA"/>
</dbReference>
<dbReference type="RefSeq" id="WP_048381735.1">
    <property type="nucleotide sequence ID" value="NZ_LDYE01000011.1"/>
</dbReference>
<evidence type="ECO:0000259" key="2">
    <source>
        <dbReference type="SMART" id="SM00867"/>
    </source>
</evidence>
<dbReference type="InterPro" id="IPR036761">
    <property type="entry name" value="TTHA0802/YceI-like_sf"/>
</dbReference>
<accession>A0A2A9DQS8</accession>
<gene>
    <name evidence="3" type="ORF">ATK06_1861</name>
</gene>
<comment type="similarity">
    <text evidence="1">Belongs to the UPF0312 family.</text>
</comment>
<evidence type="ECO:0000313" key="4">
    <source>
        <dbReference type="Proteomes" id="UP000221653"/>
    </source>
</evidence>
<reference evidence="3 4" key="1">
    <citation type="submission" date="2017-10" db="EMBL/GenBank/DDBJ databases">
        <title>Sequencing the genomes of 1000 actinobacteria strains.</title>
        <authorList>
            <person name="Klenk H.-P."/>
        </authorList>
    </citation>
    <scope>NUCLEOTIDE SEQUENCE [LARGE SCALE GENOMIC DNA]</scope>
    <source>
        <strain evidence="3 4">DSM 20688</strain>
    </source>
</reference>
<dbReference type="Proteomes" id="UP000221653">
    <property type="component" value="Unassembled WGS sequence"/>
</dbReference>
<dbReference type="Gene3D" id="2.40.128.110">
    <property type="entry name" value="Lipid/polyisoprenoid-binding, YceI-like"/>
    <property type="match status" value="1"/>
</dbReference>
<comment type="caution">
    <text evidence="3">The sequence shown here is derived from an EMBL/GenBank/DDBJ whole genome shotgun (WGS) entry which is preliminary data.</text>
</comment>
<dbReference type="InterPro" id="IPR007372">
    <property type="entry name" value="Lipid/polyisoprenoid-bd_YceI"/>
</dbReference>
<dbReference type="AlphaFoldDB" id="A0A2A9DQS8"/>
<dbReference type="SUPFAM" id="SSF101874">
    <property type="entry name" value="YceI-like"/>
    <property type="match status" value="1"/>
</dbReference>
<protein>
    <submittedName>
        <fullName evidence="3">Polyisoprenoid-binding protein YceI</fullName>
    </submittedName>
</protein>
<dbReference type="PANTHER" id="PTHR34406">
    <property type="entry name" value="PROTEIN YCEI"/>
    <property type="match status" value="1"/>
</dbReference>
<evidence type="ECO:0000256" key="1">
    <source>
        <dbReference type="ARBA" id="ARBA00008812"/>
    </source>
</evidence>
<evidence type="ECO:0000313" key="3">
    <source>
        <dbReference type="EMBL" id="PFG28741.1"/>
    </source>
</evidence>
<keyword evidence="4" id="KW-1185">Reference proteome</keyword>
<feature type="domain" description="Lipid/polyisoprenoid-binding YceI-like" evidence="2">
    <location>
        <begin position="56"/>
        <end position="227"/>
    </location>
</feature>